<gene>
    <name evidence="3" type="ORF">HERILL_LOCUS12117</name>
</gene>
<dbReference type="EMBL" id="LR899012">
    <property type="protein sequence ID" value="CAD7089576.1"/>
    <property type="molecule type" value="Genomic_DNA"/>
</dbReference>
<dbReference type="PROSITE" id="PS50940">
    <property type="entry name" value="CHIT_BIND_II"/>
    <property type="match status" value="2"/>
</dbReference>
<keyword evidence="4" id="KW-1185">Reference proteome</keyword>
<dbReference type="AlphaFoldDB" id="A0A7R8UZY6"/>
<dbReference type="Proteomes" id="UP000594454">
    <property type="component" value="Chromosome 4"/>
</dbReference>
<dbReference type="InterPro" id="IPR002557">
    <property type="entry name" value="Chitin-bd_dom"/>
</dbReference>
<feature type="domain" description="Chitin-binding type-2" evidence="2">
    <location>
        <begin position="102"/>
        <end position="161"/>
    </location>
</feature>
<keyword evidence="1" id="KW-0732">Signal</keyword>
<evidence type="ECO:0000313" key="4">
    <source>
        <dbReference type="Proteomes" id="UP000594454"/>
    </source>
</evidence>
<evidence type="ECO:0000313" key="3">
    <source>
        <dbReference type="EMBL" id="CAD7089576.1"/>
    </source>
</evidence>
<dbReference type="GO" id="GO:0005576">
    <property type="term" value="C:extracellular region"/>
    <property type="evidence" value="ECO:0007669"/>
    <property type="project" value="InterPro"/>
</dbReference>
<organism evidence="3 4">
    <name type="scientific">Hermetia illucens</name>
    <name type="common">Black soldier fly</name>
    <dbReference type="NCBI Taxonomy" id="343691"/>
    <lineage>
        <taxon>Eukaryota</taxon>
        <taxon>Metazoa</taxon>
        <taxon>Ecdysozoa</taxon>
        <taxon>Arthropoda</taxon>
        <taxon>Hexapoda</taxon>
        <taxon>Insecta</taxon>
        <taxon>Pterygota</taxon>
        <taxon>Neoptera</taxon>
        <taxon>Endopterygota</taxon>
        <taxon>Diptera</taxon>
        <taxon>Brachycera</taxon>
        <taxon>Stratiomyomorpha</taxon>
        <taxon>Stratiomyidae</taxon>
        <taxon>Hermetiinae</taxon>
        <taxon>Hermetia</taxon>
    </lineage>
</organism>
<feature type="domain" description="Chitin-binding type-2" evidence="2">
    <location>
        <begin position="209"/>
        <end position="265"/>
    </location>
</feature>
<dbReference type="OrthoDB" id="6020543at2759"/>
<accession>A0A7R8UZY6</accession>
<dbReference type="InterPro" id="IPR036508">
    <property type="entry name" value="Chitin-bd_dom_sf"/>
</dbReference>
<dbReference type="SUPFAM" id="SSF57625">
    <property type="entry name" value="Invertebrate chitin-binding proteins"/>
    <property type="match status" value="2"/>
</dbReference>
<dbReference type="Pfam" id="PF01607">
    <property type="entry name" value="CBM_14"/>
    <property type="match status" value="2"/>
</dbReference>
<name>A0A7R8UZY6_HERIL</name>
<protein>
    <recommendedName>
        <fullName evidence="2">Chitin-binding type-2 domain-containing protein</fullName>
    </recommendedName>
</protein>
<sequence length="288" mass="31854">MLKVAVRVFVILTLVTNLVTFVWCQQHAIGRPLGPADLVRAEQKVCDASNVGPKCADCNYLLTCVGSFQVNKQTCSSINPKRPYCQNDACVASTSQLCPSSTFRCTSRGQFPDPLDCSRYYLCDGAGTNKAYAYVCPSNFVYDSKSGLCKRTTCLTIDCSKTPNKYVIFGGDPSILAYCLDNGSNKETILFRCPDTQSMQYDPNTLQCTYRCSIEGRFADRLDCRSFYECYREGGVLQAKHQKCPEGYSYDQVAGICIRQANCRNEIGDNGTEEDGESGMGPELLLFS</sequence>
<dbReference type="Gene3D" id="2.170.140.10">
    <property type="entry name" value="Chitin binding domain"/>
    <property type="match status" value="2"/>
</dbReference>
<feature type="signal peptide" evidence="1">
    <location>
        <begin position="1"/>
        <end position="24"/>
    </location>
</feature>
<reference evidence="3 4" key="1">
    <citation type="submission" date="2020-11" db="EMBL/GenBank/DDBJ databases">
        <authorList>
            <person name="Wallbank WR R."/>
            <person name="Pardo Diaz C."/>
            <person name="Kozak K."/>
            <person name="Martin S."/>
            <person name="Jiggins C."/>
            <person name="Moest M."/>
            <person name="Warren A I."/>
            <person name="Generalovic N T."/>
            <person name="Byers J.R.P. K."/>
            <person name="Montejo-Kovacevich G."/>
            <person name="Yen C E."/>
        </authorList>
    </citation>
    <scope>NUCLEOTIDE SEQUENCE [LARGE SCALE GENOMIC DNA]</scope>
</reference>
<dbReference type="OMA" id="NPATHMC"/>
<evidence type="ECO:0000256" key="1">
    <source>
        <dbReference type="SAM" id="SignalP"/>
    </source>
</evidence>
<proteinExistence type="predicted"/>
<evidence type="ECO:0000259" key="2">
    <source>
        <dbReference type="PROSITE" id="PS50940"/>
    </source>
</evidence>
<dbReference type="InParanoid" id="A0A7R8UZY6"/>
<dbReference type="GO" id="GO:0008061">
    <property type="term" value="F:chitin binding"/>
    <property type="evidence" value="ECO:0007669"/>
    <property type="project" value="InterPro"/>
</dbReference>
<dbReference type="SMART" id="SM00494">
    <property type="entry name" value="ChtBD2"/>
    <property type="match status" value="2"/>
</dbReference>
<feature type="chain" id="PRO_5030818149" description="Chitin-binding type-2 domain-containing protein" evidence="1">
    <location>
        <begin position="25"/>
        <end position="288"/>
    </location>
</feature>